<proteinExistence type="predicted"/>
<evidence type="ECO:0000313" key="2">
    <source>
        <dbReference type="Proteomes" id="UP001055072"/>
    </source>
</evidence>
<comment type="caution">
    <text evidence="1">The sequence shown here is derived from an EMBL/GenBank/DDBJ whole genome shotgun (WGS) entry which is preliminary data.</text>
</comment>
<name>A0ACB8TS78_9APHY</name>
<sequence>MAKGGSRITPFLLSTKQPVDNNNDHDIDDPQRPPQSSNPARMSTSSIFPSLRKLETNSTERPQSAPRPSTSRLTRNPSAVGAPSSSSSSSSPYGTPIVTMKLAGPSFLDVTVKDGVTKQPLYILETIRDSTFVYRLDSQSNEAVKAATVQWPQRIPKRGNSGRTVQLHNGRWFDTEEFLKFGTLTNFLNRRFYLPHFPHPLKWKPGHNSTFHCITQGIKGPIAILEPAYLNAPPRLRVYQTLNEGEDPDRAQQDYNGVPVILLDYLLVTAFLMVTDSQEWLDRKANDSGHGRIAGSSNSTVKRWLAIIHNEPIPLSPTCDSPMTMNTTPDAWDFRINRISATSSSAAGSSSSDPMTPLTPATSTHSFANYRETEIPPVPPLPENARTRPATLDFLSQPSNLDVIRPYSAMGNGGTSSGEASPSAGPSSAPLDGSYPQSRPNTSHSSRPLPRPPVRANAPVPLPLPRPQTSSGALTLTPDPVQPGFYFPGPTSLSAPSLNLQVQQQAQATSAERPSTPSTSSSSGTAPRRSFGVRRSLTVANVPAAGPPPSTSLPLPPKLAEELNRQMSPPTRPLPDISDQMDEGSRAAGLQLMNPDPLAPEEEERLREQLRQLAVSNSNSNSFAQGSSSNPPGSSYVAWMAAPPMPTGGPMVDAGLINMPPSNHARRQSYAETVYEQPPPAYDAIDFSLHAPVHMPR</sequence>
<accession>A0ACB8TS78</accession>
<dbReference type="EMBL" id="MU274937">
    <property type="protein sequence ID" value="KAI0084888.1"/>
    <property type="molecule type" value="Genomic_DNA"/>
</dbReference>
<dbReference type="Proteomes" id="UP001055072">
    <property type="component" value="Unassembled WGS sequence"/>
</dbReference>
<reference evidence="1" key="1">
    <citation type="journal article" date="2021" name="Environ. Microbiol.">
        <title>Gene family expansions and transcriptome signatures uncover fungal adaptations to wood decay.</title>
        <authorList>
            <person name="Hage H."/>
            <person name="Miyauchi S."/>
            <person name="Viragh M."/>
            <person name="Drula E."/>
            <person name="Min B."/>
            <person name="Chaduli D."/>
            <person name="Navarro D."/>
            <person name="Favel A."/>
            <person name="Norest M."/>
            <person name="Lesage-Meessen L."/>
            <person name="Balint B."/>
            <person name="Merenyi Z."/>
            <person name="de Eugenio L."/>
            <person name="Morin E."/>
            <person name="Martinez A.T."/>
            <person name="Baldrian P."/>
            <person name="Stursova M."/>
            <person name="Martinez M.J."/>
            <person name="Novotny C."/>
            <person name="Magnuson J.K."/>
            <person name="Spatafora J.W."/>
            <person name="Maurice S."/>
            <person name="Pangilinan J."/>
            <person name="Andreopoulos W."/>
            <person name="LaButti K."/>
            <person name="Hundley H."/>
            <person name="Na H."/>
            <person name="Kuo A."/>
            <person name="Barry K."/>
            <person name="Lipzen A."/>
            <person name="Henrissat B."/>
            <person name="Riley R."/>
            <person name="Ahrendt S."/>
            <person name="Nagy L.G."/>
            <person name="Grigoriev I.V."/>
            <person name="Martin F."/>
            <person name="Rosso M.N."/>
        </authorList>
    </citation>
    <scope>NUCLEOTIDE SEQUENCE</scope>
    <source>
        <strain evidence="1">CBS 384.51</strain>
    </source>
</reference>
<organism evidence="1 2">
    <name type="scientific">Irpex rosettiformis</name>
    <dbReference type="NCBI Taxonomy" id="378272"/>
    <lineage>
        <taxon>Eukaryota</taxon>
        <taxon>Fungi</taxon>
        <taxon>Dikarya</taxon>
        <taxon>Basidiomycota</taxon>
        <taxon>Agaricomycotina</taxon>
        <taxon>Agaricomycetes</taxon>
        <taxon>Polyporales</taxon>
        <taxon>Irpicaceae</taxon>
        <taxon>Irpex</taxon>
    </lineage>
</organism>
<gene>
    <name evidence="1" type="ORF">BDY19DRAFT_997289</name>
</gene>
<keyword evidence="2" id="KW-1185">Reference proteome</keyword>
<protein>
    <submittedName>
        <fullName evidence="1">Uncharacterized protein</fullName>
    </submittedName>
</protein>
<evidence type="ECO:0000313" key="1">
    <source>
        <dbReference type="EMBL" id="KAI0084888.1"/>
    </source>
</evidence>